<evidence type="ECO:0000256" key="1">
    <source>
        <dbReference type="ARBA" id="ARBA00007521"/>
    </source>
</evidence>
<comment type="similarity">
    <text evidence="1">Belongs to the PemK/MazF family.</text>
</comment>
<name>A0A964W2L6_9CLOT</name>
<proteinExistence type="inferred from homology"/>
<reference evidence="3" key="1">
    <citation type="submission" date="2019-12" db="EMBL/GenBank/DDBJ databases">
        <title>Microbes associate with the intestines of laboratory mice.</title>
        <authorList>
            <person name="Navarre W."/>
            <person name="Wong E."/>
        </authorList>
    </citation>
    <scope>NUCLEOTIDE SEQUENCE</scope>
    <source>
        <strain evidence="3">NM79_F5</strain>
    </source>
</reference>
<dbReference type="InterPro" id="IPR011067">
    <property type="entry name" value="Plasmid_toxin/cell-grow_inhib"/>
</dbReference>
<keyword evidence="2" id="KW-1277">Toxin-antitoxin system</keyword>
<dbReference type="InterPro" id="IPR003477">
    <property type="entry name" value="PemK-like"/>
</dbReference>
<organism evidence="3 4">
    <name type="scientific">Clostridium chromiireducens</name>
    <dbReference type="NCBI Taxonomy" id="225345"/>
    <lineage>
        <taxon>Bacteria</taxon>
        <taxon>Bacillati</taxon>
        <taxon>Bacillota</taxon>
        <taxon>Clostridia</taxon>
        <taxon>Eubacteriales</taxon>
        <taxon>Clostridiaceae</taxon>
        <taxon>Clostridium</taxon>
    </lineage>
</organism>
<evidence type="ECO:0008006" key="5">
    <source>
        <dbReference type="Google" id="ProtNLM"/>
    </source>
</evidence>
<dbReference type="EMBL" id="WSRQ01000016">
    <property type="protein sequence ID" value="MVX64389.1"/>
    <property type="molecule type" value="Genomic_DNA"/>
</dbReference>
<dbReference type="Proteomes" id="UP000656077">
    <property type="component" value="Unassembled WGS sequence"/>
</dbReference>
<dbReference type="AlphaFoldDB" id="A0A964W2L6"/>
<gene>
    <name evidence="3" type="ORF">GKZ28_11875</name>
</gene>
<comment type="caution">
    <text evidence="3">The sequence shown here is derived from an EMBL/GenBank/DDBJ whole genome shotgun (WGS) entry which is preliminary data.</text>
</comment>
<evidence type="ECO:0000313" key="4">
    <source>
        <dbReference type="Proteomes" id="UP000656077"/>
    </source>
</evidence>
<dbReference type="SUPFAM" id="SSF50118">
    <property type="entry name" value="Cell growth inhibitor/plasmid maintenance toxic component"/>
    <property type="match status" value="1"/>
</dbReference>
<protein>
    <recommendedName>
        <fullName evidence="5">Type II toxin-antitoxin system PemK/MazF family toxin</fullName>
    </recommendedName>
</protein>
<accession>A0A964W2L6</accession>
<dbReference type="Gene3D" id="2.30.30.110">
    <property type="match status" value="1"/>
</dbReference>
<dbReference type="Pfam" id="PF02452">
    <property type="entry name" value="PemK_toxin"/>
    <property type="match status" value="1"/>
</dbReference>
<sequence>MNIDFTRLKVVLSSAEAKTKKAKDSAQCMSEFTAFISNYIEKCLQFTQEELAFIIISMQNWIIRKDYTYSRDEVKAGDIFFADLGIGYKPEFAYTHPVIILERIGKYVLVMPTSTSAKTVKEAYHPDDNQAGNRFFRKVGVDDGFQEECAIIISNIRTISLGRLIEKKGELNDITNADSLFIELKEKALKLCFPRQVSKYKTEYCNLEKKYNDLEEKYNKLIEK</sequence>
<evidence type="ECO:0000256" key="2">
    <source>
        <dbReference type="ARBA" id="ARBA00022649"/>
    </source>
</evidence>
<dbReference type="RefSeq" id="WP_160359342.1">
    <property type="nucleotide sequence ID" value="NZ_WSRQ01000016.1"/>
</dbReference>
<evidence type="ECO:0000313" key="3">
    <source>
        <dbReference type="EMBL" id="MVX64389.1"/>
    </source>
</evidence>
<dbReference type="GO" id="GO:0003677">
    <property type="term" value="F:DNA binding"/>
    <property type="evidence" value="ECO:0007669"/>
    <property type="project" value="InterPro"/>
</dbReference>